<feature type="transmembrane region" description="Helical" evidence="8">
    <location>
        <begin position="177"/>
        <end position="199"/>
    </location>
</feature>
<keyword evidence="7 8" id="KW-0472">Membrane</keyword>
<dbReference type="PANTHER" id="PTHR30269">
    <property type="entry name" value="TRANSMEMBRANE PROTEIN YFCA"/>
    <property type="match status" value="1"/>
</dbReference>
<dbReference type="InterPro" id="IPR052017">
    <property type="entry name" value="TSUP"/>
</dbReference>
<name>A0A1M5VKP9_9BACT</name>
<keyword evidence="10" id="KW-1185">Reference proteome</keyword>
<dbReference type="Pfam" id="PF01925">
    <property type="entry name" value="TauE"/>
    <property type="match status" value="1"/>
</dbReference>
<comment type="subcellular location">
    <subcellularLocation>
        <location evidence="1 8">Cell membrane</location>
        <topology evidence="1 8">Multi-pass membrane protein</topology>
    </subcellularLocation>
</comment>
<gene>
    <name evidence="9" type="ORF">SAMN04488109_5181</name>
</gene>
<reference evidence="9 10" key="1">
    <citation type="submission" date="2016-11" db="EMBL/GenBank/DDBJ databases">
        <authorList>
            <person name="Jaros S."/>
            <person name="Januszkiewicz K."/>
            <person name="Wedrychowicz H."/>
        </authorList>
    </citation>
    <scope>NUCLEOTIDE SEQUENCE [LARGE SCALE GENOMIC DNA]</scope>
    <source>
        <strain evidence="9 10">DSM 24574</strain>
    </source>
</reference>
<keyword evidence="4 8" id="KW-1003">Cell membrane</keyword>
<dbReference type="GO" id="GO:0005886">
    <property type="term" value="C:plasma membrane"/>
    <property type="evidence" value="ECO:0007669"/>
    <property type="project" value="UniProtKB-SubCell"/>
</dbReference>
<evidence type="ECO:0000256" key="5">
    <source>
        <dbReference type="ARBA" id="ARBA00022692"/>
    </source>
</evidence>
<feature type="transmembrane region" description="Helical" evidence="8">
    <location>
        <begin position="37"/>
        <end position="62"/>
    </location>
</feature>
<feature type="transmembrane region" description="Helical" evidence="8">
    <location>
        <begin position="143"/>
        <end position="165"/>
    </location>
</feature>
<sequence>MITLFSFQFAYAQVALVCLVAIFIGMSKTGVHGAGMLAVPLLATIFGGQHSSGVLLPILVLADVMGTWYYHRHASWEHLKLLFPWAALGVVVGTVIGSYIDDKVFRIIMATVIVGSVIVMLWLERGHKEAVPHNKAFGITTGVLGGFTSMVGNLAGTVMAVYFLSMRLPKNTFIGTTAWFFMVTNWFKVPFHVFAWHTITWNTFLLDLLTLPFILLGAVAGVWIVKKLSEKAYRWFIISMTLVAAVVMLLR</sequence>
<evidence type="ECO:0000256" key="8">
    <source>
        <dbReference type="RuleBase" id="RU363041"/>
    </source>
</evidence>
<evidence type="ECO:0000256" key="4">
    <source>
        <dbReference type="ARBA" id="ARBA00022475"/>
    </source>
</evidence>
<evidence type="ECO:0000256" key="3">
    <source>
        <dbReference type="ARBA" id="ARBA00022448"/>
    </source>
</evidence>
<comment type="similarity">
    <text evidence="2 8">Belongs to the 4-toluene sulfonate uptake permease (TSUP) (TC 2.A.102) family.</text>
</comment>
<evidence type="ECO:0000256" key="6">
    <source>
        <dbReference type="ARBA" id="ARBA00022989"/>
    </source>
</evidence>
<keyword evidence="5 8" id="KW-0812">Transmembrane</keyword>
<feature type="transmembrane region" description="Helical" evidence="8">
    <location>
        <begin position="232"/>
        <end position="250"/>
    </location>
</feature>
<dbReference type="InterPro" id="IPR002781">
    <property type="entry name" value="TM_pro_TauE-like"/>
</dbReference>
<organism evidence="9 10">
    <name type="scientific">Chryseolinea serpens</name>
    <dbReference type="NCBI Taxonomy" id="947013"/>
    <lineage>
        <taxon>Bacteria</taxon>
        <taxon>Pseudomonadati</taxon>
        <taxon>Bacteroidota</taxon>
        <taxon>Cytophagia</taxon>
        <taxon>Cytophagales</taxon>
        <taxon>Fulvivirgaceae</taxon>
        <taxon>Chryseolinea</taxon>
    </lineage>
</organism>
<feature type="transmembrane region" description="Helical" evidence="8">
    <location>
        <begin position="205"/>
        <end position="225"/>
    </location>
</feature>
<proteinExistence type="inferred from homology"/>
<evidence type="ECO:0000256" key="2">
    <source>
        <dbReference type="ARBA" id="ARBA00009142"/>
    </source>
</evidence>
<dbReference type="OrthoDB" id="9801058at2"/>
<keyword evidence="3" id="KW-0813">Transport</keyword>
<dbReference type="AlphaFoldDB" id="A0A1M5VKP9"/>
<evidence type="ECO:0000256" key="7">
    <source>
        <dbReference type="ARBA" id="ARBA00023136"/>
    </source>
</evidence>
<feature type="transmembrane region" description="Helical" evidence="8">
    <location>
        <begin position="107"/>
        <end position="123"/>
    </location>
</feature>
<dbReference type="STRING" id="947013.SAMN04488109_5181"/>
<dbReference type="RefSeq" id="WP_073140332.1">
    <property type="nucleotide sequence ID" value="NZ_FQWQ01000004.1"/>
</dbReference>
<evidence type="ECO:0000256" key="1">
    <source>
        <dbReference type="ARBA" id="ARBA00004651"/>
    </source>
</evidence>
<dbReference type="PANTHER" id="PTHR30269:SF23">
    <property type="entry name" value="MEMBRANE TRANSPORTER PROTEIN YDHB-RELATED"/>
    <property type="match status" value="1"/>
</dbReference>
<feature type="transmembrane region" description="Helical" evidence="8">
    <location>
        <begin position="6"/>
        <end position="25"/>
    </location>
</feature>
<dbReference type="Proteomes" id="UP000184212">
    <property type="component" value="Unassembled WGS sequence"/>
</dbReference>
<keyword evidence="6 8" id="KW-1133">Transmembrane helix</keyword>
<evidence type="ECO:0000313" key="9">
    <source>
        <dbReference type="EMBL" id="SHH75797.1"/>
    </source>
</evidence>
<feature type="transmembrane region" description="Helical" evidence="8">
    <location>
        <begin position="82"/>
        <end position="100"/>
    </location>
</feature>
<protein>
    <recommendedName>
        <fullName evidence="8">Probable membrane transporter protein</fullName>
    </recommendedName>
</protein>
<dbReference type="EMBL" id="FQWQ01000004">
    <property type="protein sequence ID" value="SHH75797.1"/>
    <property type="molecule type" value="Genomic_DNA"/>
</dbReference>
<accession>A0A1M5VKP9</accession>
<evidence type="ECO:0000313" key="10">
    <source>
        <dbReference type="Proteomes" id="UP000184212"/>
    </source>
</evidence>